<comment type="caution">
    <text evidence="2">The sequence shown here is derived from an EMBL/GenBank/DDBJ whole genome shotgun (WGS) entry which is preliminary data.</text>
</comment>
<dbReference type="Proteomes" id="UP000727490">
    <property type="component" value="Unassembled WGS sequence"/>
</dbReference>
<feature type="transmembrane region" description="Helical" evidence="1">
    <location>
        <begin position="12"/>
        <end position="35"/>
    </location>
</feature>
<proteinExistence type="predicted"/>
<evidence type="ECO:0000313" key="3">
    <source>
        <dbReference type="Proteomes" id="UP000727490"/>
    </source>
</evidence>
<keyword evidence="1" id="KW-0812">Transmembrane</keyword>
<dbReference type="AlphaFoldDB" id="A0A951IYK9"/>
<sequence>MGKVKELFGKIHLWLGLVSGAVVFLVSVTGCLYVFEEEIRSFQYQDRYELGHIPDSQKLSVGTLSEIVFKSAVGAEVKKIDWYPEANRNYTVHLEEGRRAYINPYDGNMSDVHDPDWLWYVEKLHTSLLLGEFGKWVIRINILVFLILLLTGIYLWWPAKKARRKQAFSLKTNGSFKRLNYDLHSVLGFYGLLVLLVITLTGMWWSFDWYKQTVFGLLGEKYEKPNPVMIDDLNSSLDWKNKQVLDEVFETSMLRYPGAKTAHIEKGKNIGLASRIRLEYPSGLYKKRNEIFYHPAKGEIVETRLYKDYTAGEIYKHANYEIHTGRGFGILGKIIAFMASLLAASLPVSGFYIWYGRTYKKRKKLPTSKAREGLRIVINKLELANE</sequence>
<evidence type="ECO:0000313" key="2">
    <source>
        <dbReference type="EMBL" id="MBW3469575.1"/>
    </source>
</evidence>
<feature type="transmembrane region" description="Helical" evidence="1">
    <location>
        <begin position="136"/>
        <end position="157"/>
    </location>
</feature>
<keyword evidence="1" id="KW-1133">Transmembrane helix</keyword>
<dbReference type="InterPro" id="IPR005625">
    <property type="entry name" value="PepSY-ass_TM"/>
</dbReference>
<reference evidence="2 3" key="1">
    <citation type="journal article" date="2020" name="Syst. Appl. Microbiol.">
        <title>Arthrospiribacter ruber gen. nov., sp. nov., a novel bacterium isolated from Arthrospira cultures.</title>
        <authorList>
            <person name="Waleron M."/>
            <person name="Misztak A."/>
            <person name="Waleron M.M."/>
            <person name="Furmaniak M."/>
            <person name="Mrozik A."/>
            <person name="Waleron K."/>
        </authorList>
    </citation>
    <scope>NUCLEOTIDE SEQUENCE [LARGE SCALE GENOMIC DNA]</scope>
    <source>
        <strain evidence="2 3">DPMB0001</strain>
    </source>
</reference>
<dbReference type="PROSITE" id="PS51257">
    <property type="entry name" value="PROKAR_LIPOPROTEIN"/>
    <property type="match status" value="1"/>
</dbReference>
<dbReference type="PANTHER" id="PTHR34219">
    <property type="entry name" value="IRON-REGULATED INNER MEMBRANE PROTEIN-RELATED"/>
    <property type="match status" value="1"/>
</dbReference>
<evidence type="ECO:0000256" key="1">
    <source>
        <dbReference type="SAM" id="Phobius"/>
    </source>
</evidence>
<dbReference type="PANTHER" id="PTHR34219:SF3">
    <property type="entry name" value="BLL7967 PROTEIN"/>
    <property type="match status" value="1"/>
</dbReference>
<dbReference type="EMBL" id="RPHB01000008">
    <property type="protein sequence ID" value="MBW3469575.1"/>
    <property type="molecule type" value="Genomic_DNA"/>
</dbReference>
<gene>
    <name evidence="2" type="ORF">EGN73_17385</name>
</gene>
<name>A0A951IYK9_9BACT</name>
<organism evidence="2 3">
    <name type="scientific">Arthrospiribacter ruber</name>
    <dbReference type="NCBI Taxonomy" id="2487934"/>
    <lineage>
        <taxon>Bacteria</taxon>
        <taxon>Pseudomonadati</taxon>
        <taxon>Bacteroidota</taxon>
        <taxon>Cytophagia</taxon>
        <taxon>Cytophagales</taxon>
        <taxon>Cyclobacteriaceae</taxon>
        <taxon>Arthrospiribacter</taxon>
    </lineage>
</organism>
<protein>
    <submittedName>
        <fullName evidence="2">PepSY domain-containing protein</fullName>
    </submittedName>
</protein>
<feature type="transmembrane region" description="Helical" evidence="1">
    <location>
        <begin position="187"/>
        <end position="207"/>
    </location>
</feature>
<accession>A0A951IYK9</accession>
<feature type="transmembrane region" description="Helical" evidence="1">
    <location>
        <begin position="334"/>
        <end position="355"/>
    </location>
</feature>
<keyword evidence="1" id="KW-0472">Membrane</keyword>
<keyword evidence="3" id="KW-1185">Reference proteome</keyword>
<dbReference type="RefSeq" id="WP_219292783.1">
    <property type="nucleotide sequence ID" value="NZ_RPHB01000008.1"/>
</dbReference>
<dbReference type="Pfam" id="PF03929">
    <property type="entry name" value="PepSY_TM"/>
    <property type="match status" value="1"/>
</dbReference>